<dbReference type="EMBL" id="KR029592">
    <property type="protein sequence ID" value="AKH47358.1"/>
    <property type="molecule type" value="Genomic_DNA"/>
</dbReference>
<organism evidence="1">
    <name type="scientific">uncultured marine virus</name>
    <dbReference type="NCBI Taxonomy" id="186617"/>
    <lineage>
        <taxon>Viruses</taxon>
        <taxon>environmental samples</taxon>
    </lineage>
</organism>
<protein>
    <submittedName>
        <fullName evidence="1">Uncharacterized protein</fullName>
    </submittedName>
</protein>
<sequence length="79" mass="9120">MSERQPLWVLEQEIKHNSQTWVDIEYFKECVEVATTAELDGMAHLLARKLDAHVCKDPTRNAYIFSPRSPYAPGIGFRN</sequence>
<evidence type="ECO:0000313" key="1">
    <source>
        <dbReference type="EMBL" id="AKH47358.1"/>
    </source>
</evidence>
<reference evidence="1" key="1">
    <citation type="journal article" date="2015" name="Front. Microbiol.">
        <title>Combining genomic sequencing methods to explore viral diversity and reveal potential virus-host interactions.</title>
        <authorList>
            <person name="Chow C.E."/>
            <person name="Winget D.M."/>
            <person name="White R.A.III."/>
            <person name="Hallam S.J."/>
            <person name="Suttle C.A."/>
        </authorList>
    </citation>
    <scope>NUCLEOTIDE SEQUENCE</scope>
    <source>
        <strain evidence="1">H4084972</strain>
    </source>
</reference>
<name>A0A0F7L715_9VIRU</name>
<reference evidence="1" key="2">
    <citation type="submission" date="2015-03" db="EMBL/GenBank/DDBJ databases">
        <authorList>
            <person name="Chow C.-E.T."/>
            <person name="Winget D.M."/>
            <person name="White R.A.III."/>
            <person name="Hallam S.J."/>
            <person name="Suttle C.A."/>
        </authorList>
    </citation>
    <scope>NUCLEOTIDE SEQUENCE</scope>
    <source>
        <strain evidence="1">H4084972</strain>
    </source>
</reference>
<proteinExistence type="predicted"/>
<accession>A0A0F7L715</accession>